<accession>A0A6J3JVR9</accession>
<evidence type="ECO:0000313" key="2">
    <source>
        <dbReference type="RefSeq" id="XP_033344205.1"/>
    </source>
</evidence>
<organism evidence="1 2">
    <name type="scientific">Bombus vosnesenskii</name>
    <dbReference type="NCBI Taxonomy" id="207650"/>
    <lineage>
        <taxon>Eukaryota</taxon>
        <taxon>Metazoa</taxon>
        <taxon>Ecdysozoa</taxon>
        <taxon>Arthropoda</taxon>
        <taxon>Hexapoda</taxon>
        <taxon>Insecta</taxon>
        <taxon>Pterygota</taxon>
        <taxon>Neoptera</taxon>
        <taxon>Endopterygota</taxon>
        <taxon>Hymenoptera</taxon>
        <taxon>Apocrita</taxon>
        <taxon>Aculeata</taxon>
        <taxon>Apoidea</taxon>
        <taxon>Anthophila</taxon>
        <taxon>Apidae</taxon>
        <taxon>Bombus</taxon>
        <taxon>Pyrobombus</taxon>
    </lineage>
</organism>
<dbReference type="GeneID" id="117230660"/>
<protein>
    <submittedName>
        <fullName evidence="2">Uncharacterized protein LOC117230660</fullName>
    </submittedName>
</protein>
<dbReference type="RefSeq" id="XP_033344205.1">
    <property type="nucleotide sequence ID" value="XM_033488314.1"/>
</dbReference>
<dbReference type="AlphaFoldDB" id="A0A6J3JVR9"/>
<gene>
    <name evidence="2" type="primary">LOC117230660</name>
</gene>
<proteinExistence type="predicted"/>
<dbReference type="KEGG" id="bvk:117230660"/>
<sequence>MENSFNIIEDENVNEKYSSFCSSCNSLFQSICSIGIPSFHELNNENNIISQIEKDEDIIEHIDTITEETGNVNEYTSDIKEKTFVKNNNNPTKNSVIPMELHTYRKQETNNNNDNKTDYSVTKKIKYIELLRKDSKRKENYITLSDDKNKPFILAKNNLDDRFNCEMPKTKILKLTKKNSSIKYVSSSNDDYIIKDILGHRKKILKAMKSILYLCNYMDTMREVIFQKIHMKQSQKCQKAVLKDN</sequence>
<keyword evidence="1" id="KW-1185">Reference proteome</keyword>
<name>A0A6J3JVR9_9HYME</name>
<reference evidence="2" key="1">
    <citation type="submission" date="2025-08" db="UniProtKB">
        <authorList>
            <consortium name="RefSeq"/>
        </authorList>
    </citation>
    <scope>IDENTIFICATION</scope>
    <source>
        <tissue evidence="2">Muscle</tissue>
    </source>
</reference>
<dbReference type="Proteomes" id="UP000504631">
    <property type="component" value="Unplaced"/>
</dbReference>
<evidence type="ECO:0000313" key="1">
    <source>
        <dbReference type="Proteomes" id="UP000504631"/>
    </source>
</evidence>